<evidence type="ECO:0000256" key="3">
    <source>
        <dbReference type="ARBA" id="ARBA00023163"/>
    </source>
</evidence>
<evidence type="ECO:0000256" key="2">
    <source>
        <dbReference type="ARBA" id="ARBA00023125"/>
    </source>
</evidence>
<dbReference type="SMART" id="SM00421">
    <property type="entry name" value="HTH_LUXR"/>
    <property type="match status" value="1"/>
</dbReference>
<organism evidence="5 6">
    <name type="scientific">Amycolatopsis lurida NRRL 2430</name>
    <dbReference type="NCBI Taxonomy" id="1460371"/>
    <lineage>
        <taxon>Bacteria</taxon>
        <taxon>Bacillati</taxon>
        <taxon>Actinomycetota</taxon>
        <taxon>Actinomycetes</taxon>
        <taxon>Pseudonocardiales</taxon>
        <taxon>Pseudonocardiaceae</taxon>
        <taxon>Amycolatopsis</taxon>
    </lineage>
</organism>
<name>A0A2P2FEY6_AMYLU</name>
<dbReference type="Proteomes" id="UP000256220">
    <property type="component" value="Unassembled WGS sequence"/>
</dbReference>
<dbReference type="Pfam" id="PF00196">
    <property type="entry name" value="GerE"/>
    <property type="match status" value="1"/>
</dbReference>
<dbReference type="GO" id="GO:0003677">
    <property type="term" value="F:DNA binding"/>
    <property type="evidence" value="ECO:0007669"/>
    <property type="project" value="UniProtKB-KW"/>
</dbReference>
<evidence type="ECO:0000259" key="4">
    <source>
        <dbReference type="PROSITE" id="PS50043"/>
    </source>
</evidence>
<dbReference type="InterPro" id="IPR016032">
    <property type="entry name" value="Sig_transdc_resp-reg_C-effctor"/>
</dbReference>
<keyword evidence="1" id="KW-0805">Transcription regulation</keyword>
<dbReference type="EMBL" id="JFBM01000079">
    <property type="protein sequence ID" value="KFU75292.1"/>
    <property type="molecule type" value="Genomic_DNA"/>
</dbReference>
<sequence length="472" mass="51299">MREPEISEDVAKIRRALDLARTERARLGRLGRWSEADQAVLATLNDVLAGASRSIIGPDLGGLVYVAGSPRPGDVRPRGNWGPVPYHRLHATCAMLLVTRGRDPQTVTELAQRALEDFDWRDLGSFWYAVLSLVYADELEEAQGLLDRAMARSGWSGTHPHSSALTVLRARVAALGGEPRVAWELLDGALRQGVVRQFTEVAIAWGSAALLDLGELERADGFLLKHGFGESLDGVFDRAEVLAARGAVREATGRSQLAYEDFTSCGRELAAWGVTNPAVIPWRSSAALCAAATDRRSLALSLVDEELFHAQQWGTAHGVGAALRAVALVSEEGRDIKLFEEAIGYLARSHARGALLRAQYELGVRLSLRARYQDAHAALTAARATAESMNSDVWVRQIDEAIRRWGESGTDGKLTAQELKVLNFARAGLANKAIAARLSLGTGTVEFHLSNVYRKLGITGRSELPALMMPVW</sequence>
<dbReference type="GO" id="GO:0006355">
    <property type="term" value="P:regulation of DNA-templated transcription"/>
    <property type="evidence" value="ECO:0007669"/>
    <property type="project" value="InterPro"/>
</dbReference>
<dbReference type="PANTHER" id="PTHR44688:SF16">
    <property type="entry name" value="DNA-BINDING TRANSCRIPTIONAL ACTIVATOR DEVR_DOSR"/>
    <property type="match status" value="1"/>
</dbReference>
<dbReference type="PANTHER" id="PTHR44688">
    <property type="entry name" value="DNA-BINDING TRANSCRIPTIONAL ACTIVATOR DEVR_DOSR"/>
    <property type="match status" value="1"/>
</dbReference>
<evidence type="ECO:0000313" key="6">
    <source>
        <dbReference type="Proteomes" id="UP000256220"/>
    </source>
</evidence>
<feature type="domain" description="HTH luxR-type" evidence="4">
    <location>
        <begin position="407"/>
        <end position="472"/>
    </location>
</feature>
<comment type="caution">
    <text evidence="5">The sequence shown here is derived from an EMBL/GenBank/DDBJ whole genome shotgun (WGS) entry which is preliminary data.</text>
</comment>
<dbReference type="AlphaFoldDB" id="A0A2P2FEY6"/>
<dbReference type="InterPro" id="IPR000792">
    <property type="entry name" value="Tscrpt_reg_LuxR_C"/>
</dbReference>
<dbReference type="SUPFAM" id="SSF46894">
    <property type="entry name" value="C-terminal effector domain of the bipartite response regulators"/>
    <property type="match status" value="1"/>
</dbReference>
<dbReference type="PROSITE" id="PS50043">
    <property type="entry name" value="HTH_LUXR_2"/>
    <property type="match status" value="1"/>
</dbReference>
<keyword evidence="3" id="KW-0804">Transcription</keyword>
<reference evidence="5 6" key="1">
    <citation type="journal article" date="2014" name="Genome Announc.">
        <title>Draft Genome Sequence of Amycolatopsis lurida NRRL 2430, Producer of the Glycopeptide Family Antibiotic Ristocetin.</title>
        <authorList>
            <person name="Kwun M.J."/>
            <person name="Hong H.J."/>
        </authorList>
    </citation>
    <scope>NUCLEOTIDE SEQUENCE [LARGE SCALE GENOMIC DNA]</scope>
    <source>
        <strain evidence="5 6">NRRL 2430</strain>
    </source>
</reference>
<evidence type="ECO:0000313" key="5">
    <source>
        <dbReference type="EMBL" id="KFU75292.1"/>
    </source>
</evidence>
<dbReference type="CDD" id="cd06170">
    <property type="entry name" value="LuxR_C_like"/>
    <property type="match status" value="1"/>
</dbReference>
<proteinExistence type="predicted"/>
<protein>
    <submittedName>
        <fullName evidence="5">Transcriptional regulator</fullName>
    </submittedName>
</protein>
<dbReference type="PRINTS" id="PR00038">
    <property type="entry name" value="HTHLUXR"/>
</dbReference>
<dbReference type="InterPro" id="IPR036388">
    <property type="entry name" value="WH-like_DNA-bd_sf"/>
</dbReference>
<gene>
    <name evidence="5" type="ORF">BB31_42290</name>
</gene>
<dbReference type="Gene3D" id="1.10.10.10">
    <property type="entry name" value="Winged helix-like DNA-binding domain superfamily/Winged helix DNA-binding domain"/>
    <property type="match status" value="1"/>
</dbReference>
<accession>A0A2P2FEY6</accession>
<keyword evidence="2" id="KW-0238">DNA-binding</keyword>
<keyword evidence="6" id="KW-1185">Reference proteome</keyword>
<evidence type="ECO:0000256" key="1">
    <source>
        <dbReference type="ARBA" id="ARBA00023015"/>
    </source>
</evidence>
<dbReference type="PROSITE" id="PS00622">
    <property type="entry name" value="HTH_LUXR_1"/>
    <property type="match status" value="1"/>
</dbReference>